<evidence type="ECO:0000313" key="11">
    <source>
        <dbReference type="EMBL" id="RWS27535.1"/>
    </source>
</evidence>
<dbReference type="InterPro" id="IPR011011">
    <property type="entry name" value="Znf_FYVE_PHD"/>
</dbReference>
<evidence type="ECO:0000256" key="3">
    <source>
        <dbReference type="ARBA" id="ARBA00022771"/>
    </source>
</evidence>
<evidence type="ECO:0000256" key="8">
    <source>
        <dbReference type="SAM" id="MobiDB-lite"/>
    </source>
</evidence>
<name>A0A443SJ78_9ACAR</name>
<feature type="region of interest" description="Disordered" evidence="8">
    <location>
        <begin position="511"/>
        <end position="542"/>
    </location>
</feature>
<feature type="region of interest" description="Disordered" evidence="8">
    <location>
        <begin position="1205"/>
        <end position="1230"/>
    </location>
</feature>
<dbReference type="Gene3D" id="3.30.40.10">
    <property type="entry name" value="Zinc/RING finger domain, C3HC4 (zinc finger)"/>
    <property type="match status" value="1"/>
</dbReference>
<dbReference type="AlphaFoldDB" id="A0A443SJ78"/>
<feature type="compositionally biased region" description="Basic and acidic residues" evidence="8">
    <location>
        <begin position="511"/>
        <end position="534"/>
    </location>
</feature>
<gene>
    <name evidence="11" type="ORF">B4U80_09430</name>
</gene>
<dbReference type="GO" id="GO:0008270">
    <property type="term" value="F:zinc ion binding"/>
    <property type="evidence" value="ECO:0007669"/>
    <property type="project" value="UniProtKB-KW"/>
</dbReference>
<feature type="compositionally biased region" description="Basic residues" evidence="8">
    <location>
        <begin position="1"/>
        <end position="14"/>
    </location>
</feature>
<dbReference type="PROSITE" id="PS50827">
    <property type="entry name" value="DDT"/>
    <property type="match status" value="1"/>
</dbReference>
<feature type="non-terminal residue" evidence="11">
    <location>
        <position position="1268"/>
    </location>
</feature>
<dbReference type="InterPro" id="IPR001965">
    <property type="entry name" value="Znf_PHD"/>
</dbReference>
<keyword evidence="2" id="KW-0479">Metal-binding</keyword>
<feature type="coiled-coil region" evidence="7">
    <location>
        <begin position="462"/>
        <end position="489"/>
    </location>
</feature>
<keyword evidence="7" id="KW-0175">Coiled coil</keyword>
<dbReference type="PROSITE" id="PS50016">
    <property type="entry name" value="ZF_PHD_2"/>
    <property type="match status" value="1"/>
</dbReference>
<dbReference type="GO" id="GO:0006357">
    <property type="term" value="P:regulation of transcription by RNA polymerase II"/>
    <property type="evidence" value="ECO:0007669"/>
    <property type="project" value="InterPro"/>
</dbReference>
<dbReference type="InterPro" id="IPR013083">
    <property type="entry name" value="Znf_RING/FYVE/PHD"/>
</dbReference>
<dbReference type="SUPFAM" id="SSF57903">
    <property type="entry name" value="FYVE/PHD zinc finger"/>
    <property type="match status" value="1"/>
</dbReference>
<feature type="domain" description="PHD-type" evidence="9">
    <location>
        <begin position="339"/>
        <end position="387"/>
    </location>
</feature>
<keyword evidence="3 6" id="KW-0863">Zinc-finger</keyword>
<feature type="compositionally biased region" description="Polar residues" evidence="8">
    <location>
        <begin position="137"/>
        <end position="147"/>
    </location>
</feature>
<feature type="compositionally biased region" description="Acidic residues" evidence="8">
    <location>
        <begin position="75"/>
        <end position="87"/>
    </location>
</feature>
<evidence type="ECO:0000256" key="6">
    <source>
        <dbReference type="PROSITE-ProRule" id="PRU00146"/>
    </source>
</evidence>
<dbReference type="InterPro" id="IPR019787">
    <property type="entry name" value="Znf_PHD-finger"/>
</dbReference>
<dbReference type="Pfam" id="PF00628">
    <property type="entry name" value="PHD"/>
    <property type="match status" value="1"/>
</dbReference>
<keyword evidence="5" id="KW-0539">Nucleus</keyword>
<proteinExistence type="predicted"/>
<dbReference type="GO" id="GO:0016589">
    <property type="term" value="C:NURF complex"/>
    <property type="evidence" value="ECO:0007669"/>
    <property type="project" value="InterPro"/>
</dbReference>
<evidence type="ECO:0000256" key="5">
    <source>
        <dbReference type="ARBA" id="ARBA00023242"/>
    </source>
</evidence>
<feature type="compositionally biased region" description="Basic and acidic residues" evidence="8">
    <location>
        <begin position="1126"/>
        <end position="1145"/>
    </location>
</feature>
<evidence type="ECO:0000256" key="1">
    <source>
        <dbReference type="ARBA" id="ARBA00004123"/>
    </source>
</evidence>
<feature type="region of interest" description="Disordered" evidence="8">
    <location>
        <begin position="1103"/>
        <end position="1149"/>
    </location>
</feature>
<protein>
    <submittedName>
        <fullName evidence="11">Nucleosome-remodeling factor subunit BPTF-like protein</fullName>
    </submittedName>
</protein>
<dbReference type="Pfam" id="PF15613">
    <property type="entry name" value="WSD"/>
    <property type="match status" value="1"/>
</dbReference>
<dbReference type="EMBL" id="NCKV01001947">
    <property type="protein sequence ID" value="RWS27535.1"/>
    <property type="molecule type" value="Genomic_DNA"/>
</dbReference>
<evidence type="ECO:0000259" key="9">
    <source>
        <dbReference type="PROSITE" id="PS50016"/>
    </source>
</evidence>
<dbReference type="Proteomes" id="UP000288716">
    <property type="component" value="Unassembled WGS sequence"/>
</dbReference>
<evidence type="ECO:0000259" key="10">
    <source>
        <dbReference type="PROSITE" id="PS50827"/>
    </source>
</evidence>
<dbReference type="CDD" id="cd15559">
    <property type="entry name" value="PHD1_BPTF"/>
    <property type="match status" value="1"/>
</dbReference>
<feature type="compositionally biased region" description="Acidic residues" evidence="8">
    <location>
        <begin position="102"/>
        <end position="136"/>
    </location>
</feature>
<evidence type="ECO:0000313" key="12">
    <source>
        <dbReference type="Proteomes" id="UP000288716"/>
    </source>
</evidence>
<sequence length="1268" mass="147673">MARGRNTVKSRGRPPKNAESAQRLAAMKKPKYLYSGQHGASPSTSSAGYSPAIKSSSRKSSSRKESTSRRKPSPWEEDDDDDMDDELESTHFQSSRSRYFEEYENDEDDDLMEEDECDEFECEEMNGDDDCGEDTNDTTTDGSNQQLRRPKPPPIEDEDEEKEVEQLVLPPSSTDLCVYSSDHLMRSLSIYEILRHFSQIVRLEVFRFEDFLIALHLRESSSLFSQIHIQLLKALIREDDLNQTTQGPQDVKDSINGSLYFIDHLTWPQVLKTYLSGDEKGKKIIEKTFESLNDEYPLEATMDHKLILLEYLCDCFLQTSSVRELITSNSLEKGTLRHDDHCRICHKLGDLLCCEGCEAVYHLYCLDPPLESVPKDDIWICDLCKQMSVEGVTDCYTSSAGTFCIGGRQEPLGWDRHHRKYWFMARRLFVEDTKSGETSKVLYYTLEEQFEKVYQSLSEDYEKDLLQTLNDLKDEIKRQMNLTKKLTQQAFQKAKVQQKLKIWFHDGELQKEDDHKDSENGEGDTKSTENEHSTEQVTTGGILTRLKSGTIQQKQINLDPLKVNHQQQNEDDYILYEKEVNGVKQLDKMQKKMIKLNSGIKFKLGFDGLVFTYKNKYTSNPLALNKHQHQEERDKRRFTSHKYSLTTASEFKWQNETKYESKDDQIQMLRSTLLHLESLIFAPFLHPNWGLHKQNWIKAVQMCCNTKDFLLALMILESSLKPCLFNAIWNESLGHLHLQRQTFAEREERKKNEKKEKREFLEEQEATYLFSLQRCGGGVKYSLGKCKHQIWKQRGEEYRLTGRGGFYWFSALFMHMKQNLTKHPTVEEEIENSEANEPLINVSEQLTNKQKRTFYKRFKYEQPLKVDQLLEKRQLMQQVLNEEKQQQDTKKVATTSCYSPICATSQYLQCYSCICRLQTEQESTRSKFTLMKVVKVGQQLQLTKKIGRRTLGKGQLPPCPRFTTNKSQKKSIFLLPRFELKKLARNAALREVAGFSYTAKLNLSYWKYNQTPRPLFRTCWLWRCITLKSLSGVALQLRLLWSCLRWDDLTTKPPQSGQNVVTNENEVITTELLKRRDLAPFGIKSEYLVRRIIVPIDISGSEGGNSPTHQTFQQPYTPSSSVYSTKLERRQGLRERKRKNYEENGSKGPSVQELWVNEDELELWEMKLFGDKLEKQQQMMKDKMTKEIDTEKFKKNLEENLKKQREELKRKEQAQQQQTSLIHSTPKGTGIKRIFTTKTPVPQQPQQGYAMIKTAAGQTYKVPLSAIP</sequence>
<dbReference type="OrthoDB" id="784962at2759"/>
<feature type="region of interest" description="Disordered" evidence="8">
    <location>
        <begin position="1"/>
        <end position="166"/>
    </location>
</feature>
<dbReference type="SMART" id="SM00571">
    <property type="entry name" value="DDT"/>
    <property type="match status" value="1"/>
</dbReference>
<dbReference type="VEuPathDB" id="VectorBase:LDEU004504"/>
<comment type="subcellular location">
    <subcellularLocation>
        <location evidence="1">Nucleus</location>
    </subcellularLocation>
</comment>
<reference evidence="11 12" key="1">
    <citation type="journal article" date="2018" name="Gigascience">
        <title>Genomes of trombidid mites reveal novel predicted allergens and laterally-transferred genes associated with secondary metabolism.</title>
        <authorList>
            <person name="Dong X."/>
            <person name="Chaisiri K."/>
            <person name="Xia D."/>
            <person name="Armstrong S.D."/>
            <person name="Fang Y."/>
            <person name="Donnelly M.J."/>
            <person name="Kadowaki T."/>
            <person name="McGarry J.W."/>
            <person name="Darby A.C."/>
            <person name="Makepeace B.L."/>
        </authorList>
    </citation>
    <scope>NUCLEOTIDE SEQUENCE [LARGE SCALE GENOMIC DNA]</scope>
    <source>
        <strain evidence="11">UoL-UT</strain>
    </source>
</reference>
<dbReference type="PANTHER" id="PTHR45975:SF2">
    <property type="entry name" value="NUCLEOSOME-REMODELING FACTOR SUBUNIT BPTF"/>
    <property type="match status" value="1"/>
</dbReference>
<comment type="caution">
    <text evidence="11">The sequence shown here is derived from an EMBL/GenBank/DDBJ whole genome shotgun (WGS) entry which is preliminary data.</text>
</comment>
<evidence type="ECO:0000256" key="2">
    <source>
        <dbReference type="ARBA" id="ARBA00022723"/>
    </source>
</evidence>
<accession>A0A443SJ78</accession>
<evidence type="ECO:0000256" key="7">
    <source>
        <dbReference type="SAM" id="Coils"/>
    </source>
</evidence>
<dbReference type="InterPro" id="IPR018501">
    <property type="entry name" value="DDT_dom"/>
</dbReference>
<dbReference type="STRING" id="299467.A0A443SJ78"/>
<feature type="domain" description="DDT" evidence="10">
    <location>
        <begin position="181"/>
        <end position="241"/>
    </location>
</feature>
<feature type="compositionally biased region" description="Polar residues" evidence="8">
    <location>
        <begin position="1104"/>
        <end position="1124"/>
    </location>
</feature>
<dbReference type="InterPro" id="IPR038028">
    <property type="entry name" value="BPTF"/>
</dbReference>
<dbReference type="PANTHER" id="PTHR45975">
    <property type="entry name" value="NUCLEOSOME-REMODELING FACTOR SUBUNIT BPTF"/>
    <property type="match status" value="1"/>
</dbReference>
<dbReference type="Pfam" id="PF02791">
    <property type="entry name" value="DDT"/>
    <property type="match status" value="1"/>
</dbReference>
<keyword evidence="4" id="KW-0862">Zinc</keyword>
<keyword evidence="12" id="KW-1185">Reference proteome</keyword>
<dbReference type="SMART" id="SM00249">
    <property type="entry name" value="PHD"/>
    <property type="match status" value="1"/>
</dbReference>
<dbReference type="InterPro" id="IPR028941">
    <property type="entry name" value="WHIM2_dom"/>
</dbReference>
<dbReference type="GO" id="GO:0000978">
    <property type="term" value="F:RNA polymerase II cis-regulatory region sequence-specific DNA binding"/>
    <property type="evidence" value="ECO:0007669"/>
    <property type="project" value="TreeGrafter"/>
</dbReference>
<organism evidence="11 12">
    <name type="scientific">Leptotrombidium deliense</name>
    <dbReference type="NCBI Taxonomy" id="299467"/>
    <lineage>
        <taxon>Eukaryota</taxon>
        <taxon>Metazoa</taxon>
        <taxon>Ecdysozoa</taxon>
        <taxon>Arthropoda</taxon>
        <taxon>Chelicerata</taxon>
        <taxon>Arachnida</taxon>
        <taxon>Acari</taxon>
        <taxon>Acariformes</taxon>
        <taxon>Trombidiformes</taxon>
        <taxon>Prostigmata</taxon>
        <taxon>Anystina</taxon>
        <taxon>Parasitengona</taxon>
        <taxon>Trombiculoidea</taxon>
        <taxon>Trombiculidae</taxon>
        <taxon>Leptotrombidium</taxon>
    </lineage>
</organism>
<feature type="compositionally biased region" description="Polar residues" evidence="8">
    <location>
        <begin position="38"/>
        <end position="48"/>
    </location>
</feature>
<evidence type="ECO:0000256" key="4">
    <source>
        <dbReference type="ARBA" id="ARBA00022833"/>
    </source>
</evidence>